<feature type="compositionally biased region" description="Low complexity" evidence="11">
    <location>
        <begin position="11"/>
        <end position="21"/>
    </location>
</feature>
<evidence type="ECO:0000256" key="3">
    <source>
        <dbReference type="ARBA" id="ARBA00018504"/>
    </source>
</evidence>
<comment type="similarity">
    <text evidence="2 9">Belongs to the EAF6 family.</text>
</comment>
<evidence type="ECO:0000256" key="11">
    <source>
        <dbReference type="SAM" id="MobiDB-lite"/>
    </source>
</evidence>
<keyword evidence="6 10" id="KW-0175">Coiled coil</keyword>
<evidence type="ECO:0000256" key="1">
    <source>
        <dbReference type="ARBA" id="ARBA00004123"/>
    </source>
</evidence>
<feature type="compositionally biased region" description="Polar residues" evidence="11">
    <location>
        <begin position="148"/>
        <end position="167"/>
    </location>
</feature>
<proteinExistence type="inferred from homology"/>
<evidence type="ECO:0000256" key="4">
    <source>
        <dbReference type="ARBA" id="ARBA00022853"/>
    </source>
</evidence>
<comment type="subcellular location">
    <subcellularLocation>
        <location evidence="1 9">Nucleus</location>
    </subcellularLocation>
</comment>
<keyword evidence="13" id="KW-1185">Reference proteome</keyword>
<keyword evidence="8 9" id="KW-0539">Nucleus</keyword>
<feature type="compositionally biased region" description="Basic residues" evidence="11">
    <location>
        <begin position="186"/>
        <end position="197"/>
    </location>
</feature>
<comment type="subunit">
    <text evidence="9">Component of the NuA4 histone acetyltransferase complex.</text>
</comment>
<keyword evidence="9" id="KW-0234">DNA repair</keyword>
<comment type="caution">
    <text evidence="12">The sequence shown here is derived from an EMBL/GenBank/DDBJ whole genome shotgun (WGS) entry which is preliminary data.</text>
</comment>
<evidence type="ECO:0000313" key="13">
    <source>
        <dbReference type="Proteomes" id="UP000775872"/>
    </source>
</evidence>
<keyword evidence="5 9" id="KW-0805">Transcription regulation</keyword>
<dbReference type="Proteomes" id="UP000775872">
    <property type="component" value="Unassembled WGS sequence"/>
</dbReference>
<keyword evidence="4 9" id="KW-0156">Chromatin regulator</keyword>
<sequence length="197" mass="20750">MADKQQGGAGAAQSAADSGGSVPVNMAEYKKSQARVRDLVEKRRLLEKRLAQVEDGIASKELAYLESAPSGNIITGFDNYMKGTSGAAAQRRKTGPPEQNRVFSRSSISYRPNNVVSRTCCPLPTDAPRRGDSATPGSTPASHAPTPMSASFKDSGNATPTTAGGSKNQKKGKKDVDDSEAESGTNKKRTNFGASRK</sequence>
<protein>
    <recommendedName>
        <fullName evidence="3 9">Chromatin modification-related protein EAF6</fullName>
    </recommendedName>
</protein>
<feature type="coiled-coil region" evidence="10">
    <location>
        <begin position="29"/>
        <end position="56"/>
    </location>
</feature>
<dbReference type="EMBL" id="CABFOC020000035">
    <property type="protein sequence ID" value="CAH0049978.1"/>
    <property type="molecule type" value="Genomic_DNA"/>
</dbReference>
<feature type="region of interest" description="Disordered" evidence="11">
    <location>
        <begin position="80"/>
        <end position="197"/>
    </location>
</feature>
<organism evidence="12 13">
    <name type="scientific">Clonostachys solani</name>
    <dbReference type="NCBI Taxonomy" id="160281"/>
    <lineage>
        <taxon>Eukaryota</taxon>
        <taxon>Fungi</taxon>
        <taxon>Dikarya</taxon>
        <taxon>Ascomycota</taxon>
        <taxon>Pezizomycotina</taxon>
        <taxon>Sordariomycetes</taxon>
        <taxon>Hypocreomycetidae</taxon>
        <taxon>Hypocreales</taxon>
        <taxon>Bionectriaceae</taxon>
        <taxon>Clonostachys</taxon>
    </lineage>
</organism>
<dbReference type="AlphaFoldDB" id="A0A9N9Z6T0"/>
<evidence type="ECO:0000256" key="6">
    <source>
        <dbReference type="ARBA" id="ARBA00023054"/>
    </source>
</evidence>
<evidence type="ECO:0000256" key="8">
    <source>
        <dbReference type="ARBA" id="ARBA00023242"/>
    </source>
</evidence>
<evidence type="ECO:0000256" key="7">
    <source>
        <dbReference type="ARBA" id="ARBA00023163"/>
    </source>
</evidence>
<reference evidence="12 13" key="2">
    <citation type="submission" date="2021-10" db="EMBL/GenBank/DDBJ databases">
        <authorList>
            <person name="Piombo E."/>
        </authorList>
    </citation>
    <scope>NUCLEOTIDE SEQUENCE [LARGE SCALE GENOMIC DNA]</scope>
</reference>
<keyword evidence="7 9" id="KW-0804">Transcription</keyword>
<keyword evidence="9" id="KW-0227">DNA damage</keyword>
<evidence type="ECO:0000256" key="5">
    <source>
        <dbReference type="ARBA" id="ARBA00023015"/>
    </source>
</evidence>
<dbReference type="PANTHER" id="PTHR13476">
    <property type="entry name" value="CHROMATIN MODIFICATION-RELATED PROTEIN MEAF6"/>
    <property type="match status" value="1"/>
</dbReference>
<reference evidence="13" key="1">
    <citation type="submission" date="2019-06" db="EMBL/GenBank/DDBJ databases">
        <authorList>
            <person name="Broberg M."/>
        </authorList>
    </citation>
    <scope>NUCLEOTIDE SEQUENCE [LARGE SCALE GENOMIC DNA]</scope>
</reference>
<dbReference type="GO" id="GO:0035267">
    <property type="term" value="C:NuA4 histone acetyltransferase complex"/>
    <property type="evidence" value="ECO:0007669"/>
    <property type="project" value="UniProtKB-UniRule"/>
</dbReference>
<evidence type="ECO:0000256" key="9">
    <source>
        <dbReference type="RuleBase" id="RU368022"/>
    </source>
</evidence>
<dbReference type="OrthoDB" id="440324at2759"/>
<dbReference type="Pfam" id="PF09340">
    <property type="entry name" value="NuA4"/>
    <property type="match status" value="1"/>
</dbReference>
<feature type="compositionally biased region" description="Polar residues" evidence="11">
    <location>
        <begin position="101"/>
        <end position="117"/>
    </location>
</feature>
<evidence type="ECO:0000256" key="10">
    <source>
        <dbReference type="SAM" id="Coils"/>
    </source>
</evidence>
<comment type="function">
    <text evidence="9">Component of the NuA4 histone acetyltransferase complex which is involved in transcriptional activation of selected genes principally by acetylation of nucleosomal histone H4 and H2A. The NuA4 complex is also involved in DNA repair.</text>
</comment>
<name>A0A9N9Z6T0_9HYPO</name>
<dbReference type="GO" id="GO:0005634">
    <property type="term" value="C:nucleus"/>
    <property type="evidence" value="ECO:0007669"/>
    <property type="project" value="UniProtKB-SubCell"/>
</dbReference>
<dbReference type="InterPro" id="IPR015418">
    <property type="entry name" value="Eaf6"/>
</dbReference>
<accession>A0A9N9Z6T0</accession>
<dbReference type="GO" id="GO:0006325">
    <property type="term" value="P:chromatin organization"/>
    <property type="evidence" value="ECO:0007669"/>
    <property type="project" value="UniProtKB-KW"/>
</dbReference>
<dbReference type="GO" id="GO:0006281">
    <property type="term" value="P:DNA repair"/>
    <property type="evidence" value="ECO:0007669"/>
    <property type="project" value="UniProtKB-UniRule"/>
</dbReference>
<gene>
    <name evidence="12" type="ORF">CSOL1703_00001941</name>
</gene>
<feature type="region of interest" description="Disordered" evidence="11">
    <location>
        <begin position="1"/>
        <end position="26"/>
    </location>
</feature>
<evidence type="ECO:0000256" key="2">
    <source>
        <dbReference type="ARBA" id="ARBA00010916"/>
    </source>
</evidence>
<evidence type="ECO:0000313" key="12">
    <source>
        <dbReference type="EMBL" id="CAH0049978.1"/>
    </source>
</evidence>